<dbReference type="RefSeq" id="WP_168695569.1">
    <property type="nucleotide sequence ID" value="NZ_CP051206.1"/>
</dbReference>
<evidence type="ECO:0000313" key="4">
    <source>
        <dbReference type="Proteomes" id="UP000502433"/>
    </source>
</evidence>
<reference evidence="3 4" key="2">
    <citation type="submission" date="2020-04" db="EMBL/GenBank/DDBJ databases">
        <authorList>
            <person name="Fomenkov A."/>
            <person name="Anton B.P."/>
            <person name="Roberts R.J."/>
        </authorList>
    </citation>
    <scope>NUCLEOTIDE SEQUENCE [LARGE SCALE GENOMIC DNA]</scope>
    <source>
        <strain evidence="3 4">CCAP 1403/13f</strain>
    </source>
</reference>
<accession>A0A6H2BZD6</accession>
<feature type="coiled-coil region" evidence="1">
    <location>
        <begin position="80"/>
        <end position="114"/>
    </location>
</feature>
<dbReference type="KEGG" id="dfs:HGD76_08930"/>
<protein>
    <submittedName>
        <fullName evidence="3">Uncharacterized protein</fullName>
    </submittedName>
</protein>
<keyword evidence="1" id="KW-0175">Coiled coil</keyword>
<gene>
    <name evidence="3" type="ORF">HGD76_08930</name>
</gene>
<dbReference type="EMBL" id="CP051206">
    <property type="protein sequence ID" value="QJB44288.1"/>
    <property type="molecule type" value="Genomic_DNA"/>
</dbReference>
<organism evidence="3 4">
    <name type="scientific">Dolichospermum flos-aquae CCAP 1403/13F</name>
    <dbReference type="NCBI Taxonomy" id="315271"/>
    <lineage>
        <taxon>Bacteria</taxon>
        <taxon>Bacillati</taxon>
        <taxon>Cyanobacteriota</taxon>
        <taxon>Cyanophyceae</taxon>
        <taxon>Nostocales</taxon>
        <taxon>Aphanizomenonaceae</taxon>
        <taxon>Dolichospermum</taxon>
    </lineage>
</organism>
<evidence type="ECO:0000256" key="2">
    <source>
        <dbReference type="SAM" id="SignalP"/>
    </source>
</evidence>
<evidence type="ECO:0000256" key="1">
    <source>
        <dbReference type="SAM" id="Coils"/>
    </source>
</evidence>
<reference evidence="3 4" key="1">
    <citation type="submission" date="2020-04" db="EMBL/GenBank/DDBJ databases">
        <title>Genome-Wide Identification of 5-Methylcytosine Sites in Bacterial Genomes By High-Throughput Sequencing of MspJI Restriction Fragments.</title>
        <authorList>
            <person name="Wu V."/>
        </authorList>
    </citation>
    <scope>NUCLEOTIDE SEQUENCE [LARGE SCALE GENOMIC DNA]</scope>
    <source>
        <strain evidence="3 4">CCAP 1403/13f</strain>
    </source>
</reference>
<proteinExistence type="predicted"/>
<dbReference type="AlphaFoldDB" id="A0A6H2BZD6"/>
<evidence type="ECO:0000313" key="3">
    <source>
        <dbReference type="EMBL" id="QJB44288.1"/>
    </source>
</evidence>
<feature type="signal peptide" evidence="2">
    <location>
        <begin position="1"/>
        <end position="39"/>
    </location>
</feature>
<keyword evidence="2" id="KW-0732">Signal</keyword>
<sequence length="115" mass="12710">MIIQEKMKLFTSAKRVFLHSIVLLFAFCSLLLNVPTALAASVYTAPVQYAAAATAPAPTQTVADIDKLIAYYRDQKNGISQNTELSIEQKKEQLKNINSEINALIQDKKALLAKQ</sequence>
<dbReference type="Proteomes" id="UP000502433">
    <property type="component" value="Chromosome"/>
</dbReference>
<feature type="chain" id="PRO_5026295774" evidence="2">
    <location>
        <begin position="40"/>
        <end position="115"/>
    </location>
</feature>
<name>A0A6H2BZD6_DOLFA</name>